<dbReference type="Proteomes" id="UP000182567">
    <property type="component" value="Chromosome"/>
</dbReference>
<dbReference type="EMBL" id="CP017886">
    <property type="protein sequence ID" value="APC14644.1"/>
    <property type="molecule type" value="Genomic_DNA"/>
</dbReference>
<evidence type="ECO:0000313" key="1">
    <source>
        <dbReference type="EMBL" id="APC14644.1"/>
    </source>
</evidence>
<protein>
    <submittedName>
        <fullName evidence="1">Uncharacterized protein</fullName>
    </submittedName>
</protein>
<dbReference type="AlphaFoldDB" id="A0A1J0EFQ4"/>
<accession>A0A1J0EFQ4</accession>
<reference evidence="2" key="1">
    <citation type="submission" date="2016-10" db="EMBL/GenBank/DDBJ databases">
        <title>Pseudomonas frederiksbergensis ERGS4:02 complete genome.</title>
        <authorList>
            <person name="Kumar R."/>
            <person name="Acharya V."/>
            <person name="Singh D."/>
        </authorList>
    </citation>
    <scope>NUCLEOTIDE SEQUENCE [LARGE SCALE GENOMIC DNA]</scope>
    <source>
        <strain evidence="2">ERGS4:02</strain>
    </source>
</reference>
<gene>
    <name evidence="1" type="ORF">BLL42_02435</name>
</gene>
<organism evidence="1 2">
    <name type="scientific">Pseudomonas frederiksbergensis</name>
    <dbReference type="NCBI Taxonomy" id="104087"/>
    <lineage>
        <taxon>Bacteria</taxon>
        <taxon>Pseudomonadati</taxon>
        <taxon>Pseudomonadota</taxon>
        <taxon>Gammaproteobacteria</taxon>
        <taxon>Pseudomonadales</taxon>
        <taxon>Pseudomonadaceae</taxon>
        <taxon>Pseudomonas</taxon>
    </lineage>
</organism>
<proteinExistence type="predicted"/>
<evidence type="ECO:0000313" key="2">
    <source>
        <dbReference type="Proteomes" id="UP000182567"/>
    </source>
</evidence>
<name>A0A1J0EFQ4_9PSED</name>
<sequence length="59" mass="6108">MDTVKSTQEGVAAVANHAIYAAHQGALAVGGAIIGNVMERGFGSLVADRRRCEVNVIPD</sequence>